<dbReference type="FunFam" id="1.25.40.10:FF:000197">
    <property type="entry name" value="Tetratricopeptide repeat domain 21B"/>
    <property type="match status" value="1"/>
</dbReference>
<dbReference type="Gene3D" id="1.25.40.10">
    <property type="entry name" value="Tetratricopeptide repeat domain"/>
    <property type="match status" value="6"/>
</dbReference>
<dbReference type="SMART" id="SM00028">
    <property type="entry name" value="TPR"/>
    <property type="match status" value="10"/>
</dbReference>
<dbReference type="EMBL" id="JALJOR010000001">
    <property type="protein sequence ID" value="KAK9829512.1"/>
    <property type="molecule type" value="Genomic_DNA"/>
</dbReference>
<dbReference type="InterPro" id="IPR056832">
    <property type="entry name" value="ARM_TT21_2nd"/>
</dbReference>
<organism evidence="10 11">
    <name type="scientific">[Myrmecia] bisecta</name>
    <dbReference type="NCBI Taxonomy" id="41462"/>
    <lineage>
        <taxon>Eukaryota</taxon>
        <taxon>Viridiplantae</taxon>
        <taxon>Chlorophyta</taxon>
        <taxon>core chlorophytes</taxon>
        <taxon>Trebouxiophyceae</taxon>
        <taxon>Trebouxiales</taxon>
        <taxon>Trebouxiaceae</taxon>
        <taxon>Myrmecia</taxon>
    </lineage>
</organism>
<dbReference type="SUPFAM" id="SSF48452">
    <property type="entry name" value="TPR-like"/>
    <property type="match status" value="6"/>
</dbReference>
<dbReference type="Pfam" id="PF25068">
    <property type="entry name" value="ARM_TT21_4th"/>
    <property type="match status" value="1"/>
</dbReference>
<dbReference type="Proteomes" id="UP001489004">
    <property type="component" value="Unassembled WGS sequence"/>
</dbReference>
<evidence type="ECO:0000259" key="5">
    <source>
        <dbReference type="Pfam" id="PF25060"/>
    </source>
</evidence>
<comment type="caution">
    <text evidence="10">The sequence shown here is derived from an EMBL/GenBank/DDBJ whole genome shotgun (WGS) entry which is preliminary data.</text>
</comment>
<reference evidence="10 11" key="1">
    <citation type="journal article" date="2024" name="Nat. Commun.">
        <title>Phylogenomics reveals the evolutionary origins of lichenization in chlorophyte algae.</title>
        <authorList>
            <person name="Puginier C."/>
            <person name="Libourel C."/>
            <person name="Otte J."/>
            <person name="Skaloud P."/>
            <person name="Haon M."/>
            <person name="Grisel S."/>
            <person name="Petersen M."/>
            <person name="Berrin J.G."/>
            <person name="Delaux P.M."/>
            <person name="Dal Grande F."/>
            <person name="Keller J."/>
        </authorList>
    </citation>
    <scope>NUCLEOTIDE SEQUENCE [LARGE SCALE GENOMIC DNA]</scope>
    <source>
        <strain evidence="10 11">SAG 2043</strain>
    </source>
</reference>
<dbReference type="GO" id="GO:0035721">
    <property type="term" value="P:intraciliary retrograde transport"/>
    <property type="evidence" value="ECO:0007669"/>
    <property type="project" value="TreeGrafter"/>
</dbReference>
<name>A0AAW1R7A3_9CHLO</name>
<sequence length="1331" mass="146623">MASDKIQTLVNYYLREGYVRQVQSICNEVLRKRTNDPLPLFWRAFSLILEGSYTEALRELQPLQSSPEVGLAALAAMVQAHKSAKIVDDEAVLDLTTRLEVQEAIAPEQALLQLATYHWHTKSCECARGLVERALRSSLSATPATLSLLGWIILSDSSELATEHRDQDSAGLADDHADVDEALGYFERALQQAPTDLEALLGKAKCLERGRAWASAQSVLSEVSVRYPWFLLAHMEQARLLLAAGDWEQALEHAALTRQQDPHNIEALHVTAVHMIAHRGQYAAAEGLLGDLLAAVERQEPKTATLYHRLALPYVRLAGRDTSILGASLAFAERAAQLAPENPSYAVEVGRIKMLMGDYASAAERFRFAAHMDELHVGAMHGNIECDLLTGHVADAESHLEFLVEMGAAASVKQPIEQLFLQALLSIQTAEPASQSAELLEKAVQAHSEALSELPGGLHFLCALNATRLLGAARLFMQLAGSSPQSATEPVSPLLTKCRRVLELVGKHAPGLAEAQLLLAQVHFLSGHLDTAQRKAADILLTNPVETAAHLLISDIFLHEGKPAAAMEALDQAVSASFAVREAPAYACMRARALLALDRVEEATRMLEAAMAMPGVKRAMSQNSRKRLTGKRVVEPSVAERVTIYLLLAQVLNTAGKVPEATKVMQDALREFKGTSEEVRITIANSDLAVARGDIAGALQELRAIPKESPFFLKARIAVANIYLHHKKDKAAYARCYSELAEKYGDYDSYRVLGEALMQIQEPEKAIKAFESALEKNPKDAELASKIGRALVLTHDYRRALDYYNKAVRNNPNNADLHHELATLLIRLRQWDTAEKLLGGCLERSGAGGVESQAAQVKSHTLLAQVHKGRGNNAGYEAALRQAMRVQEELLGALRGEHADLVMAQQEAAADMAYELGQFCEAQRDMQQAGDLYDQAIRLFDGHKAGLALAQLHLAQGDTERCQEACAALLQTNPEQPEAQMIMAEVMCHQENYESAAYHFQQLLDKQPDRYSALAQLIMLLWRSGRLADVPQYIQAAEASAARSANAPGLHYCKGLHARRCNNTRDALRGFNAARKDTEWGPPAAFQMVDIYLQPEIEAMWAEEGSGAKAGPNAEAIEAAKRLLREVRVTDRLATRHQVLKCYATMATGVKADVESAVAQLLDLASADRDNVSVLFALASGFMLLKQTPKARNQLKRIQKIKYLPDQADDCERAWLLLADIHIQGGKFDLAQELCKKCLKHNASCAKAWESLGAILEREQAYKDAAEQYEHAWRHESEASPAIGYKLAFNYLKARRFVDAIDVCHKVLKAYPEYPKIRKDILDKARANLRP</sequence>
<gene>
    <name evidence="10" type="ORF">WJX72_006291</name>
</gene>
<evidence type="ECO:0000256" key="2">
    <source>
        <dbReference type="ARBA" id="ARBA00022737"/>
    </source>
</evidence>
<evidence type="ECO:0008006" key="12">
    <source>
        <dbReference type="Google" id="ProtNLM"/>
    </source>
</evidence>
<feature type="domain" description="Tetratricopeptide repeat protein 21A/21B N-terminal ARM repeat" evidence="6">
    <location>
        <begin position="10"/>
        <end position="251"/>
    </location>
</feature>
<dbReference type="FunFam" id="1.25.40.10:FF:000377">
    <property type="entry name" value="Tetratricopeptide repeat domain 21B"/>
    <property type="match status" value="1"/>
</dbReference>
<dbReference type="InterPro" id="IPR056834">
    <property type="entry name" value="ARM_TT21_C"/>
</dbReference>
<dbReference type="GO" id="GO:0061512">
    <property type="term" value="P:protein localization to cilium"/>
    <property type="evidence" value="ECO:0007669"/>
    <property type="project" value="TreeGrafter"/>
</dbReference>
<dbReference type="InterPro" id="IPR019734">
    <property type="entry name" value="TPR_rpt"/>
</dbReference>
<proteinExistence type="inferred from homology"/>
<evidence type="ECO:0000256" key="1">
    <source>
        <dbReference type="ARBA" id="ARBA00010935"/>
    </source>
</evidence>
<feature type="domain" description="Tetratricopeptide repeat protein 21A/21B fourth ARM" evidence="9">
    <location>
        <begin position="783"/>
        <end position="937"/>
    </location>
</feature>
<feature type="repeat" description="TPR" evidence="4">
    <location>
        <begin position="977"/>
        <end position="1010"/>
    </location>
</feature>
<dbReference type="Pfam" id="PF25060">
    <property type="entry name" value="ARM_TT21_2nd"/>
    <property type="match status" value="1"/>
</dbReference>
<dbReference type="Pfam" id="PF25063">
    <property type="entry name" value="ARM_TT21_C"/>
    <property type="match status" value="1"/>
</dbReference>
<evidence type="ECO:0000259" key="9">
    <source>
        <dbReference type="Pfam" id="PF25068"/>
    </source>
</evidence>
<dbReference type="InterPro" id="IPR056835">
    <property type="entry name" value="ARM_TT21_5th"/>
</dbReference>
<dbReference type="PANTHER" id="PTHR14699">
    <property type="entry name" value="STI2 PROTEIN-RELATED"/>
    <property type="match status" value="1"/>
</dbReference>
<evidence type="ECO:0000313" key="11">
    <source>
        <dbReference type="Proteomes" id="UP001489004"/>
    </source>
</evidence>
<dbReference type="GO" id="GO:0006396">
    <property type="term" value="P:RNA processing"/>
    <property type="evidence" value="ECO:0007669"/>
    <property type="project" value="InterPro"/>
</dbReference>
<dbReference type="Pfam" id="PF25058">
    <property type="entry name" value="ARM_TT21"/>
    <property type="match status" value="1"/>
</dbReference>
<dbReference type="InterPro" id="IPR056833">
    <property type="entry name" value="ARM_TT21_N"/>
</dbReference>
<dbReference type="InterPro" id="IPR056836">
    <property type="entry name" value="ARM_TT21_4th"/>
</dbReference>
<evidence type="ECO:0000259" key="8">
    <source>
        <dbReference type="Pfam" id="PF25064"/>
    </source>
</evidence>
<feature type="domain" description="Tetratricopeptide repeat protein 21A/21B C-terminal ARM" evidence="7">
    <location>
        <begin position="1119"/>
        <end position="1326"/>
    </location>
</feature>
<evidence type="ECO:0000256" key="4">
    <source>
        <dbReference type="PROSITE-ProRule" id="PRU00339"/>
    </source>
</evidence>
<feature type="repeat" description="TPR" evidence="4">
    <location>
        <begin position="781"/>
        <end position="814"/>
    </location>
</feature>
<evidence type="ECO:0000313" key="10">
    <source>
        <dbReference type="EMBL" id="KAK9829512.1"/>
    </source>
</evidence>
<dbReference type="Pfam" id="PF25062">
    <property type="entry name" value="ARM_TT21_N"/>
    <property type="match status" value="1"/>
</dbReference>
<dbReference type="GO" id="GO:0005929">
    <property type="term" value="C:cilium"/>
    <property type="evidence" value="ECO:0007669"/>
    <property type="project" value="GOC"/>
</dbReference>
<evidence type="ECO:0000256" key="3">
    <source>
        <dbReference type="ARBA" id="ARBA00022803"/>
    </source>
</evidence>
<dbReference type="InterPro" id="IPR003107">
    <property type="entry name" value="HAT"/>
</dbReference>
<dbReference type="Pfam" id="PF25064">
    <property type="entry name" value="ARM_TT21_5th"/>
    <property type="match status" value="1"/>
</dbReference>
<dbReference type="PANTHER" id="PTHR14699:SF0">
    <property type="entry name" value="TETRATRICOPEPTIDE REPEAT PROTEIN 21 HOMOLOG"/>
    <property type="match status" value="1"/>
</dbReference>
<dbReference type="GO" id="GO:0030991">
    <property type="term" value="C:intraciliary transport particle A"/>
    <property type="evidence" value="ECO:0007669"/>
    <property type="project" value="TreeGrafter"/>
</dbReference>
<comment type="similarity">
    <text evidence="1">Belongs to the TTC21 family.</text>
</comment>
<evidence type="ECO:0000259" key="7">
    <source>
        <dbReference type="Pfam" id="PF25063"/>
    </source>
</evidence>
<keyword evidence="11" id="KW-1185">Reference proteome</keyword>
<feature type="domain" description="Tetratricopeptide repeat protein 21A/21B second ARM" evidence="5">
    <location>
        <begin position="289"/>
        <end position="561"/>
    </location>
</feature>
<feature type="domain" description="Tetratricopeptide repeat protein 21A/21B fifth ARM repeats" evidence="8">
    <location>
        <begin position="978"/>
        <end position="1093"/>
    </location>
</feature>
<keyword evidence="2" id="KW-0677">Repeat</keyword>
<dbReference type="InterPro" id="IPR040364">
    <property type="entry name" value="TTC21A/TTC21B"/>
</dbReference>
<feature type="repeat" description="TPR" evidence="4">
    <location>
        <begin position="747"/>
        <end position="780"/>
    </location>
</feature>
<protein>
    <recommendedName>
        <fullName evidence="12">Tetratricopeptide repeat protein 21B</fullName>
    </recommendedName>
</protein>
<dbReference type="PROSITE" id="PS50005">
    <property type="entry name" value="TPR"/>
    <property type="match status" value="3"/>
</dbReference>
<dbReference type="InterPro" id="IPR011990">
    <property type="entry name" value="TPR-like_helical_dom_sf"/>
</dbReference>
<accession>A0AAW1R7A3</accession>
<dbReference type="SMART" id="SM00386">
    <property type="entry name" value="HAT"/>
    <property type="match status" value="2"/>
</dbReference>
<evidence type="ECO:0000259" key="6">
    <source>
        <dbReference type="Pfam" id="PF25062"/>
    </source>
</evidence>
<keyword evidence="3 4" id="KW-0802">TPR repeat</keyword>